<dbReference type="EMBL" id="JAUJYN010000008">
    <property type="protein sequence ID" value="KAK1264818.1"/>
    <property type="molecule type" value="Genomic_DNA"/>
</dbReference>
<dbReference type="GO" id="GO:0000139">
    <property type="term" value="C:Golgi membrane"/>
    <property type="evidence" value="ECO:0007669"/>
    <property type="project" value="UniProtKB-SubCell"/>
</dbReference>
<evidence type="ECO:0000256" key="5">
    <source>
        <dbReference type="ARBA" id="ARBA00023034"/>
    </source>
</evidence>
<dbReference type="AlphaFoldDB" id="A0AAV9AKS5"/>
<reference evidence="8" key="1">
    <citation type="journal article" date="2023" name="Nat. Commun.">
        <title>Diploid and tetraploid genomes of Acorus and the evolution of monocots.</title>
        <authorList>
            <person name="Ma L."/>
            <person name="Liu K.W."/>
            <person name="Li Z."/>
            <person name="Hsiao Y.Y."/>
            <person name="Qi Y."/>
            <person name="Fu T."/>
            <person name="Tang G.D."/>
            <person name="Zhang D."/>
            <person name="Sun W.H."/>
            <person name="Liu D.K."/>
            <person name="Li Y."/>
            <person name="Chen G.Z."/>
            <person name="Liu X.D."/>
            <person name="Liao X.Y."/>
            <person name="Jiang Y.T."/>
            <person name="Yu X."/>
            <person name="Hao Y."/>
            <person name="Huang J."/>
            <person name="Zhao X.W."/>
            <person name="Ke S."/>
            <person name="Chen Y.Y."/>
            <person name="Wu W.L."/>
            <person name="Hsu J.L."/>
            <person name="Lin Y.F."/>
            <person name="Huang M.D."/>
            <person name="Li C.Y."/>
            <person name="Huang L."/>
            <person name="Wang Z.W."/>
            <person name="Zhao X."/>
            <person name="Zhong W.Y."/>
            <person name="Peng D.H."/>
            <person name="Ahmad S."/>
            <person name="Lan S."/>
            <person name="Zhang J.S."/>
            <person name="Tsai W.C."/>
            <person name="Van de Peer Y."/>
            <person name="Liu Z.J."/>
        </authorList>
    </citation>
    <scope>NUCLEOTIDE SEQUENCE</scope>
    <source>
        <strain evidence="8">SCP</strain>
    </source>
</reference>
<evidence type="ECO:0000256" key="6">
    <source>
        <dbReference type="SAM" id="MobiDB-lite"/>
    </source>
</evidence>
<gene>
    <name evidence="8" type="ORF">QJS04_geneDACA011291</name>
</gene>
<reference evidence="8" key="2">
    <citation type="submission" date="2023-06" db="EMBL/GenBank/DDBJ databases">
        <authorList>
            <person name="Ma L."/>
            <person name="Liu K.-W."/>
            <person name="Li Z."/>
            <person name="Hsiao Y.-Y."/>
            <person name="Qi Y."/>
            <person name="Fu T."/>
            <person name="Tang G."/>
            <person name="Zhang D."/>
            <person name="Sun W.-H."/>
            <person name="Liu D.-K."/>
            <person name="Li Y."/>
            <person name="Chen G.-Z."/>
            <person name="Liu X.-D."/>
            <person name="Liao X.-Y."/>
            <person name="Jiang Y.-T."/>
            <person name="Yu X."/>
            <person name="Hao Y."/>
            <person name="Huang J."/>
            <person name="Zhao X.-W."/>
            <person name="Ke S."/>
            <person name="Chen Y.-Y."/>
            <person name="Wu W.-L."/>
            <person name="Hsu J.-L."/>
            <person name="Lin Y.-F."/>
            <person name="Huang M.-D."/>
            <person name="Li C.-Y."/>
            <person name="Huang L."/>
            <person name="Wang Z.-W."/>
            <person name="Zhao X."/>
            <person name="Zhong W.-Y."/>
            <person name="Peng D.-H."/>
            <person name="Ahmad S."/>
            <person name="Lan S."/>
            <person name="Zhang J.-S."/>
            <person name="Tsai W.-C."/>
            <person name="Van De Peer Y."/>
            <person name="Liu Z.-J."/>
        </authorList>
    </citation>
    <scope>NUCLEOTIDE SEQUENCE</scope>
    <source>
        <strain evidence="8">SCP</strain>
        <tissue evidence="8">Leaves</tissue>
    </source>
</reference>
<dbReference type="InterPro" id="IPR040911">
    <property type="entry name" value="Exostosin_GT47"/>
</dbReference>
<dbReference type="PANTHER" id="PTHR11062">
    <property type="entry name" value="EXOSTOSIN HEPARAN SULFATE GLYCOSYLTRANSFERASE -RELATED"/>
    <property type="match status" value="1"/>
</dbReference>
<keyword evidence="9" id="KW-1185">Reference proteome</keyword>
<organism evidence="8 9">
    <name type="scientific">Acorus gramineus</name>
    <name type="common">Dwarf sweet flag</name>
    <dbReference type="NCBI Taxonomy" id="55184"/>
    <lineage>
        <taxon>Eukaryota</taxon>
        <taxon>Viridiplantae</taxon>
        <taxon>Streptophyta</taxon>
        <taxon>Embryophyta</taxon>
        <taxon>Tracheophyta</taxon>
        <taxon>Spermatophyta</taxon>
        <taxon>Magnoliopsida</taxon>
        <taxon>Liliopsida</taxon>
        <taxon>Acoraceae</taxon>
        <taxon>Acorus</taxon>
    </lineage>
</organism>
<evidence type="ECO:0000256" key="4">
    <source>
        <dbReference type="ARBA" id="ARBA00022968"/>
    </source>
</evidence>
<feature type="region of interest" description="Disordered" evidence="6">
    <location>
        <begin position="66"/>
        <end position="86"/>
    </location>
</feature>
<sequence length="510" mass="58405">MASYDFSESIRTSSLPHHGLSMSRRSPRMEKINGHKWRSGSLVMVSLSILFWVLLFHSHPSDPPLPTTTTIHASAQPAKQENQPRHDNDSCLGRYIYVHDLPRRFNMGLIDECGTLSDWTNMCTYTSNAGLGPRVVANPGRVFPDTSCWHETNQFTLELIFYNRMKKYTCLTEDSGRAAAVYVPYFPGLDVARYLWGYNNSARDAMALDLVRWLRARPEWGVMGGRDHFMVGGRITWDFRRMTEEESDWGNKLLMLPEVKNMSTLVIEASPYDSIDVAIPYPTYFHPSRKEQVLKWQQKLRTQKRPYLFSFVGAPRPNIGTSIRDLIIHQCKSSKRCALLQCDKSSNKKKNNNDCYSAGRVMKLFSRSVFCLQPQGDSYTRRSTFDAILGGCIPVFFHPGSAYVQYEWHLPREYGEYSVFVGEEEVRTGRGDVLERRLGGIGKERVREMRERVIGLVPRLVYGDPRGWTGEGDAFDVAVEGVIERVRRRREGVVGGEEGRGKGEWESYFS</sequence>
<dbReference type="Pfam" id="PF03016">
    <property type="entry name" value="Exostosin_GT47"/>
    <property type="match status" value="1"/>
</dbReference>
<evidence type="ECO:0000256" key="3">
    <source>
        <dbReference type="ARBA" id="ARBA00022676"/>
    </source>
</evidence>
<comment type="caution">
    <text evidence="8">The sequence shown here is derived from an EMBL/GenBank/DDBJ whole genome shotgun (WGS) entry which is preliminary data.</text>
</comment>
<keyword evidence="3" id="KW-0328">Glycosyltransferase</keyword>
<dbReference type="PANTHER" id="PTHR11062:SF117">
    <property type="entry name" value="XYLOGLUCAN-SPECIFIC GALACTURONOSYLTRANSFERASE 1"/>
    <property type="match status" value="1"/>
</dbReference>
<evidence type="ECO:0000256" key="1">
    <source>
        <dbReference type="ARBA" id="ARBA00004323"/>
    </source>
</evidence>
<comment type="similarity">
    <text evidence="2">Belongs to the glycosyltransferase 47 family.</text>
</comment>
<evidence type="ECO:0000259" key="7">
    <source>
        <dbReference type="Pfam" id="PF03016"/>
    </source>
</evidence>
<keyword evidence="4" id="KW-0812">Transmembrane</keyword>
<comment type="subcellular location">
    <subcellularLocation>
        <location evidence="1">Golgi apparatus membrane</location>
        <topology evidence="1">Single-pass type II membrane protein</topology>
    </subcellularLocation>
</comment>
<keyword evidence="4" id="KW-0735">Signal-anchor</keyword>
<evidence type="ECO:0000256" key="2">
    <source>
        <dbReference type="ARBA" id="ARBA00010271"/>
    </source>
</evidence>
<dbReference type="GO" id="GO:0016757">
    <property type="term" value="F:glycosyltransferase activity"/>
    <property type="evidence" value="ECO:0007669"/>
    <property type="project" value="UniProtKB-KW"/>
</dbReference>
<dbReference type="Proteomes" id="UP001179952">
    <property type="component" value="Unassembled WGS sequence"/>
</dbReference>
<accession>A0AAV9AKS5</accession>
<feature type="domain" description="Exostosin GT47" evidence="7">
    <location>
        <begin position="91"/>
        <end position="428"/>
    </location>
</feature>
<protein>
    <recommendedName>
        <fullName evidence="7">Exostosin GT47 domain-containing protein</fullName>
    </recommendedName>
</protein>
<dbReference type="InterPro" id="IPR004263">
    <property type="entry name" value="Exostosin"/>
</dbReference>
<keyword evidence="5" id="KW-0333">Golgi apparatus</keyword>
<proteinExistence type="inferred from homology"/>
<name>A0AAV9AKS5_ACOGR</name>
<feature type="compositionally biased region" description="Polar residues" evidence="6">
    <location>
        <begin position="67"/>
        <end position="81"/>
    </location>
</feature>
<keyword evidence="3" id="KW-0808">Transferase</keyword>
<evidence type="ECO:0000313" key="9">
    <source>
        <dbReference type="Proteomes" id="UP001179952"/>
    </source>
</evidence>
<evidence type="ECO:0000313" key="8">
    <source>
        <dbReference type="EMBL" id="KAK1264818.1"/>
    </source>
</evidence>